<gene>
    <name evidence="3" type="ORF">ACFOM8_05475</name>
</gene>
<accession>A0ABV7U218</accession>
<comment type="caution">
    <text evidence="3">The sequence shown here is derived from an EMBL/GenBank/DDBJ whole genome shotgun (WGS) entry which is preliminary data.</text>
</comment>
<feature type="compositionally biased region" description="Basic and acidic residues" evidence="1">
    <location>
        <begin position="318"/>
        <end position="335"/>
    </location>
</feature>
<dbReference type="EMBL" id="JBHRXY010000002">
    <property type="protein sequence ID" value="MFC3628892.1"/>
    <property type="molecule type" value="Genomic_DNA"/>
</dbReference>
<feature type="domain" description="DUF2382" evidence="2">
    <location>
        <begin position="204"/>
        <end position="313"/>
    </location>
</feature>
<organism evidence="3 4">
    <name type="scientific">Paracoccus angustae</name>
    <dbReference type="NCBI Taxonomy" id="1671480"/>
    <lineage>
        <taxon>Bacteria</taxon>
        <taxon>Pseudomonadati</taxon>
        <taxon>Pseudomonadota</taxon>
        <taxon>Alphaproteobacteria</taxon>
        <taxon>Rhodobacterales</taxon>
        <taxon>Paracoccaceae</taxon>
        <taxon>Paracoccus</taxon>
    </lineage>
</organism>
<dbReference type="RefSeq" id="WP_377760028.1">
    <property type="nucleotide sequence ID" value="NZ_JBHRXY010000002.1"/>
</dbReference>
<dbReference type="Proteomes" id="UP001595539">
    <property type="component" value="Unassembled WGS sequence"/>
</dbReference>
<evidence type="ECO:0000259" key="2">
    <source>
        <dbReference type="Pfam" id="PF09557"/>
    </source>
</evidence>
<sequence>MTYDNEAGTTRTTSVSALFDSETDAQRAVDRLVQAGIPSASIRMVAGGSDTAAATAAGTDNRDKGFWDSLGDFFFPDEDRYTYAEGLSRGGYLVTVTGLAASHYDTALDILDDEGSINLDEREQSWRAEGWGGYEASSYATRTGGTAEPSISGYDAAGLQTDRDAARDYDTAGTGATGTGMGTGTGAARTGMGTGTGTGTDESIPVIEERLQVGKRETAHGRVRVRAYTVEQPVNESVELREERVEIERRPVDRPVDAGDTAFQDRTLEAEEYREEAVVQKEARVVEEIGLRKTSDTHRETISDTVRRTEVEVEDDRTDPNRTDVNRTDLDRDRT</sequence>
<feature type="region of interest" description="Disordered" evidence="1">
    <location>
        <begin position="291"/>
        <end position="335"/>
    </location>
</feature>
<feature type="compositionally biased region" description="Basic and acidic residues" evidence="1">
    <location>
        <begin position="291"/>
        <end position="311"/>
    </location>
</feature>
<dbReference type="InterPro" id="IPR019060">
    <property type="entry name" value="DUF2382"/>
</dbReference>
<evidence type="ECO:0000313" key="4">
    <source>
        <dbReference type="Proteomes" id="UP001595539"/>
    </source>
</evidence>
<evidence type="ECO:0000256" key="1">
    <source>
        <dbReference type="SAM" id="MobiDB-lite"/>
    </source>
</evidence>
<proteinExistence type="predicted"/>
<dbReference type="Pfam" id="PF09557">
    <property type="entry name" value="DUF2382"/>
    <property type="match status" value="1"/>
</dbReference>
<protein>
    <submittedName>
        <fullName evidence="3">YsnF/AvaK domain-containing protein</fullName>
    </submittedName>
</protein>
<keyword evidence="4" id="KW-1185">Reference proteome</keyword>
<reference evidence="4" key="1">
    <citation type="journal article" date="2019" name="Int. J. Syst. Evol. Microbiol.">
        <title>The Global Catalogue of Microorganisms (GCM) 10K type strain sequencing project: providing services to taxonomists for standard genome sequencing and annotation.</title>
        <authorList>
            <consortium name="The Broad Institute Genomics Platform"/>
            <consortium name="The Broad Institute Genome Sequencing Center for Infectious Disease"/>
            <person name="Wu L."/>
            <person name="Ma J."/>
        </authorList>
    </citation>
    <scope>NUCLEOTIDE SEQUENCE [LARGE SCALE GENOMIC DNA]</scope>
    <source>
        <strain evidence="4">KCTC 42473</strain>
    </source>
</reference>
<evidence type="ECO:0000313" key="3">
    <source>
        <dbReference type="EMBL" id="MFC3628892.1"/>
    </source>
</evidence>
<name>A0ABV7U218_9RHOB</name>